<reference evidence="2 3" key="1">
    <citation type="submission" date="2023-07" db="EMBL/GenBank/DDBJ databases">
        <title>Functional and genomic diversity of the sorghum phyllosphere microbiome.</title>
        <authorList>
            <person name="Shade A."/>
        </authorList>
    </citation>
    <scope>NUCLEOTIDE SEQUENCE [LARGE SCALE GENOMIC DNA]</scope>
    <source>
        <strain evidence="2 3">SORGH_AS_0887</strain>
    </source>
</reference>
<evidence type="ECO:0000313" key="3">
    <source>
        <dbReference type="Proteomes" id="UP001233360"/>
    </source>
</evidence>
<dbReference type="Pfam" id="PF22741">
    <property type="entry name" value="PTP-NADK"/>
    <property type="match status" value="1"/>
</dbReference>
<feature type="domain" description="DSP-PTPase phosphatase fused to NAD+ Kinase" evidence="1">
    <location>
        <begin position="29"/>
        <end position="130"/>
    </location>
</feature>
<evidence type="ECO:0000259" key="1">
    <source>
        <dbReference type="Pfam" id="PF22741"/>
    </source>
</evidence>
<dbReference type="InterPro" id="IPR055214">
    <property type="entry name" value="PTP-NADK"/>
</dbReference>
<dbReference type="CDD" id="cd14503">
    <property type="entry name" value="PTP-bact"/>
    <property type="match status" value="1"/>
</dbReference>
<comment type="caution">
    <text evidence="2">The sequence shown here is derived from an EMBL/GenBank/DDBJ whole genome shotgun (WGS) entry which is preliminary data.</text>
</comment>
<dbReference type="EMBL" id="JAUTBK010000002">
    <property type="protein sequence ID" value="MDQ1207339.1"/>
    <property type="molecule type" value="Genomic_DNA"/>
</dbReference>
<keyword evidence="3" id="KW-1185">Reference proteome</keyword>
<dbReference type="Proteomes" id="UP001233360">
    <property type="component" value="Unassembled WGS sequence"/>
</dbReference>
<accession>A0ABU0US12</accession>
<name>A0ABU0US12_ACIBI</name>
<protein>
    <submittedName>
        <fullName evidence="2">Protein tyrosine phosphatase (PTP) superfamily phosphohydrolase (DUF442 family)</fullName>
    </submittedName>
</protein>
<organism evidence="2 3">
    <name type="scientific">Acinetobacter baylyi</name>
    <dbReference type="NCBI Taxonomy" id="202950"/>
    <lineage>
        <taxon>Bacteria</taxon>
        <taxon>Pseudomonadati</taxon>
        <taxon>Pseudomonadota</taxon>
        <taxon>Gammaproteobacteria</taxon>
        <taxon>Moraxellales</taxon>
        <taxon>Moraxellaceae</taxon>
        <taxon>Acinetobacter</taxon>
    </lineage>
</organism>
<dbReference type="SUPFAM" id="SSF52799">
    <property type="entry name" value="(Phosphotyrosine protein) phosphatases II"/>
    <property type="match status" value="1"/>
</dbReference>
<proteinExistence type="predicted"/>
<evidence type="ECO:0000313" key="2">
    <source>
        <dbReference type="EMBL" id="MDQ1207339.1"/>
    </source>
</evidence>
<dbReference type="Gene3D" id="3.90.190.10">
    <property type="entry name" value="Protein tyrosine phosphatase superfamily"/>
    <property type="match status" value="1"/>
</dbReference>
<dbReference type="InterPro" id="IPR029021">
    <property type="entry name" value="Prot-tyrosine_phosphatase-like"/>
</dbReference>
<gene>
    <name evidence="2" type="ORF">QE380_000262</name>
</gene>
<sequence length="182" mass="20900">MIHLFNDSMTSLEHALSQIPVFSTIHDHLFTSGQPSAEDLQNIKAYGFSTVINLALSDADPHLEHEDRICLELGLNYIHLPILWEMPTAEQCILVLDLIDHLVQTDMVWVHCAKNFRVSSLMYLYHQYYMGMDIGTAQELLHQIWEPNETWTGIIHSVALQLQGRKATQEIEQSLIHPDHFA</sequence>